<feature type="region of interest" description="Disordered" evidence="1">
    <location>
        <begin position="1"/>
        <end position="37"/>
    </location>
</feature>
<reference evidence="2 3" key="1">
    <citation type="journal article" date="2022" name="Syst. Appl. Microbiol.">
        <title>Rhodopirellula aestuarii sp. nov., a novel member of the genus Rhodopirellula isolated from brackish sediments collected in the Tagus River estuary, Portugal.</title>
        <authorList>
            <person name="Vitorino I.R."/>
            <person name="Klimek D."/>
            <person name="Calusinska M."/>
            <person name="Lobo-da-Cunha A."/>
            <person name="Vasconcelos V."/>
            <person name="Lage O.M."/>
        </authorList>
    </citation>
    <scope>NUCLEOTIDE SEQUENCE [LARGE SCALE GENOMIC DNA]</scope>
    <source>
        <strain evidence="2 3">ICT_H3.1</strain>
    </source>
</reference>
<feature type="compositionally biased region" description="Basic residues" evidence="1">
    <location>
        <begin position="1"/>
        <end position="11"/>
    </location>
</feature>
<sequence length="365" mass="41012">MDEAVKKRKTQPKAAMTRQTPQDKERTSNQVADEPTGLRRKFAATFLRSVPIDSTTSRSQYFVPELQSEIDLSEPVDQVKNRRAGDKCQLELQLELIIKQLPRTKLHASKPLRLEFPVAWREDGQVIAYTVADRRRDEASRRVAVFERADYSDRIKHAVFNIPSEDRKVTAVVPERDLAELSEGDVCEVFLLDPEVGKATQTEEPPREMSAIFLRKKPDTGSISKAETLEEFRSRFRIPPMEPQEDTDTDVSREAIAPTGSEILKDIRAVQEPIIRKLNAWLASLEGKTYSPEQASSVVSEIRYVVASAGCELLFGGRPASLTTSTGTGAKSGSLQVYGLRERPAPRLYTKTRFPALSVQPIQEK</sequence>
<dbReference type="Proteomes" id="UP001202961">
    <property type="component" value="Unassembled WGS sequence"/>
</dbReference>
<comment type="caution">
    <text evidence="2">The sequence shown here is derived from an EMBL/GenBank/DDBJ whole genome shotgun (WGS) entry which is preliminary data.</text>
</comment>
<keyword evidence="3" id="KW-1185">Reference proteome</keyword>
<protein>
    <submittedName>
        <fullName evidence="2">Uncharacterized protein</fullName>
    </submittedName>
</protein>
<dbReference type="EMBL" id="JAMQBK010000039">
    <property type="protein sequence ID" value="MCM2372085.1"/>
    <property type="molecule type" value="Genomic_DNA"/>
</dbReference>
<dbReference type="RefSeq" id="WP_250929710.1">
    <property type="nucleotide sequence ID" value="NZ_JAMQBK010000039.1"/>
</dbReference>
<evidence type="ECO:0000256" key="1">
    <source>
        <dbReference type="SAM" id="MobiDB-lite"/>
    </source>
</evidence>
<evidence type="ECO:0000313" key="2">
    <source>
        <dbReference type="EMBL" id="MCM2372085.1"/>
    </source>
</evidence>
<accession>A0ABT0U6C1</accession>
<evidence type="ECO:0000313" key="3">
    <source>
        <dbReference type="Proteomes" id="UP001202961"/>
    </source>
</evidence>
<organism evidence="2 3">
    <name type="scientific">Aporhodopirellula aestuarii</name>
    <dbReference type="NCBI Taxonomy" id="2950107"/>
    <lineage>
        <taxon>Bacteria</taxon>
        <taxon>Pseudomonadati</taxon>
        <taxon>Planctomycetota</taxon>
        <taxon>Planctomycetia</taxon>
        <taxon>Pirellulales</taxon>
        <taxon>Pirellulaceae</taxon>
        <taxon>Aporhodopirellula</taxon>
    </lineage>
</organism>
<proteinExistence type="predicted"/>
<name>A0ABT0U6C1_9BACT</name>
<gene>
    <name evidence="2" type="ORF">NB063_15880</name>
</gene>